<sequence>MLARLSKIFLIRKDWAVDGDGRLIGRICADASSDFDRCCALIGPPAENVGEALSSSGVAADRLVTIARKMLGIGTLVFKVPG</sequence>
<dbReference type="EMBL" id="DRGN01000331">
    <property type="protein sequence ID" value="HEU03162.1"/>
    <property type="molecule type" value="Genomic_DNA"/>
</dbReference>
<evidence type="ECO:0000313" key="1">
    <source>
        <dbReference type="EMBL" id="HEU03162.1"/>
    </source>
</evidence>
<proteinExistence type="predicted"/>
<name>A0A9C9NK23_9HYPH</name>
<dbReference type="Proteomes" id="UP000885680">
    <property type="component" value="Unassembled WGS sequence"/>
</dbReference>
<gene>
    <name evidence="1" type="ORF">ENH89_23190</name>
</gene>
<protein>
    <submittedName>
        <fullName evidence="1">Uncharacterized protein</fullName>
    </submittedName>
</protein>
<comment type="caution">
    <text evidence="1">The sequence shown here is derived from an EMBL/GenBank/DDBJ whole genome shotgun (WGS) entry which is preliminary data.</text>
</comment>
<evidence type="ECO:0000313" key="2">
    <source>
        <dbReference type="Proteomes" id="UP000885680"/>
    </source>
</evidence>
<dbReference type="AlphaFoldDB" id="A0A9C9NK23"/>
<accession>A0A9C9NK23</accession>
<organism evidence="1 2">
    <name type="scientific">Aurantimonas coralicida</name>
    <dbReference type="NCBI Taxonomy" id="182270"/>
    <lineage>
        <taxon>Bacteria</taxon>
        <taxon>Pseudomonadati</taxon>
        <taxon>Pseudomonadota</taxon>
        <taxon>Alphaproteobacteria</taxon>
        <taxon>Hyphomicrobiales</taxon>
        <taxon>Aurantimonadaceae</taxon>
        <taxon>Aurantimonas</taxon>
    </lineage>
</organism>
<reference evidence="1" key="1">
    <citation type="journal article" date="2020" name="mSystems">
        <title>Genome- and Community-Level Interaction Insights into Carbon Utilization and Element Cycling Functions of Hydrothermarchaeota in Hydrothermal Sediment.</title>
        <authorList>
            <person name="Zhou Z."/>
            <person name="Liu Y."/>
            <person name="Xu W."/>
            <person name="Pan J."/>
            <person name="Luo Z.H."/>
            <person name="Li M."/>
        </authorList>
    </citation>
    <scope>NUCLEOTIDE SEQUENCE</scope>
    <source>
        <strain evidence="1">HyVt-347</strain>
    </source>
</reference>